<dbReference type="Proteomes" id="UP000199017">
    <property type="component" value="Unassembled WGS sequence"/>
</dbReference>
<dbReference type="FunFam" id="1.20.1200.10:FF:000001">
    <property type="entry name" value="Cob(I)yrinic acid a,c-diamide adenosyltransferase"/>
    <property type="match status" value="1"/>
</dbReference>
<comment type="catalytic activity">
    <reaction evidence="14 15">
        <text>2 cob(II)alamin + reduced [electron-transfer flavoprotein] + 2 ATP = 2 adenosylcob(III)alamin + 2 triphosphate + oxidized [electron-transfer flavoprotein] + 3 H(+)</text>
        <dbReference type="Rhea" id="RHEA:28671"/>
        <dbReference type="Rhea" id="RHEA-COMP:10685"/>
        <dbReference type="Rhea" id="RHEA-COMP:10686"/>
        <dbReference type="ChEBI" id="CHEBI:15378"/>
        <dbReference type="ChEBI" id="CHEBI:16304"/>
        <dbReference type="ChEBI" id="CHEBI:18036"/>
        <dbReference type="ChEBI" id="CHEBI:18408"/>
        <dbReference type="ChEBI" id="CHEBI:30616"/>
        <dbReference type="ChEBI" id="CHEBI:57692"/>
        <dbReference type="ChEBI" id="CHEBI:58307"/>
        <dbReference type="EC" id="2.5.1.17"/>
    </reaction>
</comment>
<comment type="catalytic activity">
    <reaction evidence="13 15">
        <text>2 cob(II)yrinate a,c diamide + reduced [electron-transfer flavoprotein] + 2 ATP = 2 adenosylcob(III)yrinate a,c-diamide + 2 triphosphate + oxidized [electron-transfer flavoprotein] + 3 H(+)</text>
        <dbReference type="Rhea" id="RHEA:11528"/>
        <dbReference type="Rhea" id="RHEA-COMP:10685"/>
        <dbReference type="Rhea" id="RHEA-COMP:10686"/>
        <dbReference type="ChEBI" id="CHEBI:15378"/>
        <dbReference type="ChEBI" id="CHEBI:18036"/>
        <dbReference type="ChEBI" id="CHEBI:30616"/>
        <dbReference type="ChEBI" id="CHEBI:57692"/>
        <dbReference type="ChEBI" id="CHEBI:58307"/>
        <dbReference type="ChEBI" id="CHEBI:58503"/>
        <dbReference type="ChEBI" id="CHEBI:58537"/>
        <dbReference type="EC" id="2.5.1.17"/>
    </reaction>
</comment>
<evidence type="ECO:0000256" key="14">
    <source>
        <dbReference type="ARBA" id="ARBA00048692"/>
    </source>
</evidence>
<dbReference type="UniPathway" id="UPA00148">
    <property type="reaction ID" value="UER00233"/>
</dbReference>
<gene>
    <name evidence="17" type="ORF">SAMN05216352_101150</name>
</gene>
<dbReference type="EMBL" id="FNDU01000001">
    <property type="protein sequence ID" value="SDH38971.1"/>
    <property type="molecule type" value="Genomic_DNA"/>
</dbReference>
<evidence type="ECO:0000256" key="10">
    <source>
        <dbReference type="ARBA" id="ARBA00031529"/>
    </source>
</evidence>
<evidence type="ECO:0000313" key="17">
    <source>
        <dbReference type="EMBL" id="SDH38971.1"/>
    </source>
</evidence>
<evidence type="ECO:0000256" key="9">
    <source>
        <dbReference type="ARBA" id="ARBA00022840"/>
    </source>
</evidence>
<evidence type="ECO:0000256" key="12">
    <source>
        <dbReference type="ARBA" id="ARBA00033354"/>
    </source>
</evidence>
<dbReference type="GO" id="GO:0008817">
    <property type="term" value="F:corrinoid adenosyltransferase activity"/>
    <property type="evidence" value="ECO:0007669"/>
    <property type="project" value="UniProtKB-UniRule"/>
</dbReference>
<dbReference type="EC" id="2.5.1.17" evidence="4 15"/>
<evidence type="ECO:0000256" key="15">
    <source>
        <dbReference type="RuleBase" id="RU366026"/>
    </source>
</evidence>
<dbReference type="NCBIfam" id="TIGR00636">
    <property type="entry name" value="PduO_Nterm"/>
    <property type="match status" value="1"/>
</dbReference>
<organism evidence="17 18">
    <name type="scientific">Alteribacillus bidgolensis</name>
    <dbReference type="NCBI Taxonomy" id="930129"/>
    <lineage>
        <taxon>Bacteria</taxon>
        <taxon>Bacillati</taxon>
        <taxon>Bacillota</taxon>
        <taxon>Bacilli</taxon>
        <taxon>Bacillales</taxon>
        <taxon>Bacillaceae</taxon>
        <taxon>Alteribacillus</taxon>
    </lineage>
</organism>
<proteinExistence type="inferred from homology"/>
<evidence type="ECO:0000256" key="13">
    <source>
        <dbReference type="ARBA" id="ARBA00048555"/>
    </source>
</evidence>
<evidence type="ECO:0000256" key="11">
    <source>
        <dbReference type="ARBA" id="ARBA00033334"/>
    </source>
</evidence>
<sequence length="193" mass="22195">MRLYTKSGDKGKTSIIGGRRDKDHIRVEAYGTCDELNAFVAKASAVLDKNLFPDIQPELIKIQHELFDCGSDLANIKKDREFKVKDDIITFLEERIDEYIKEPPELERFILPGGSSEAADLHVCRTVARRAERVTAALMKEEEINSEVFKYLNRLSDYFFAAARVVNYRLNVADVEYERSAVVFRSPKKKKEE</sequence>
<evidence type="ECO:0000256" key="2">
    <source>
        <dbReference type="ARBA" id="ARBA00007487"/>
    </source>
</evidence>
<dbReference type="InterPro" id="IPR036451">
    <property type="entry name" value="CblAdoTrfase-like_sf"/>
</dbReference>
<dbReference type="InterPro" id="IPR029499">
    <property type="entry name" value="PduO-typ"/>
</dbReference>
<evidence type="ECO:0000259" key="16">
    <source>
        <dbReference type="Pfam" id="PF01923"/>
    </source>
</evidence>
<dbReference type="Gene3D" id="1.20.1200.10">
    <property type="entry name" value="Cobalamin adenosyltransferase-like"/>
    <property type="match status" value="1"/>
</dbReference>
<reference evidence="17 18" key="1">
    <citation type="submission" date="2016-10" db="EMBL/GenBank/DDBJ databases">
        <authorList>
            <person name="de Groot N.N."/>
        </authorList>
    </citation>
    <scope>NUCLEOTIDE SEQUENCE [LARGE SCALE GENOMIC DNA]</scope>
    <source>
        <strain evidence="18">P4B,CCM 7963,CECT 7998,DSM 25260,IBRC-M 10614,KCTC 13821</strain>
    </source>
</reference>
<dbReference type="InterPro" id="IPR016030">
    <property type="entry name" value="CblAdoTrfase-like"/>
</dbReference>
<protein>
    <recommendedName>
        <fullName evidence="5 15">Corrinoid adenosyltransferase</fullName>
        <ecNumber evidence="4 15">2.5.1.17</ecNumber>
    </recommendedName>
    <alternativeName>
        <fullName evidence="10 15">Cob(II)alamin adenosyltransferase</fullName>
    </alternativeName>
    <alternativeName>
        <fullName evidence="12 15">Cob(II)yrinic acid a,c-diamide adenosyltransferase</fullName>
    </alternativeName>
    <alternativeName>
        <fullName evidence="11 15">Cobinamide/cobalamin adenosyltransferase</fullName>
    </alternativeName>
</protein>
<evidence type="ECO:0000256" key="4">
    <source>
        <dbReference type="ARBA" id="ARBA00012454"/>
    </source>
</evidence>
<evidence type="ECO:0000313" key="18">
    <source>
        <dbReference type="Proteomes" id="UP000199017"/>
    </source>
</evidence>
<keyword evidence="6 15" id="KW-0169">Cobalamin biosynthesis</keyword>
<keyword evidence="7 15" id="KW-0808">Transferase</keyword>
<evidence type="ECO:0000256" key="5">
    <source>
        <dbReference type="ARBA" id="ARBA00020963"/>
    </source>
</evidence>
<evidence type="ECO:0000256" key="6">
    <source>
        <dbReference type="ARBA" id="ARBA00022573"/>
    </source>
</evidence>
<dbReference type="Pfam" id="PF01923">
    <property type="entry name" value="Cob_adeno_trans"/>
    <property type="match status" value="1"/>
</dbReference>
<evidence type="ECO:0000256" key="3">
    <source>
        <dbReference type="ARBA" id="ARBA00011233"/>
    </source>
</evidence>
<dbReference type="GO" id="GO:0009236">
    <property type="term" value="P:cobalamin biosynthetic process"/>
    <property type="evidence" value="ECO:0007669"/>
    <property type="project" value="UniProtKB-UniRule"/>
</dbReference>
<comment type="similarity">
    <text evidence="2 15">Belongs to the Cob(I)alamin adenosyltransferase family.</text>
</comment>
<evidence type="ECO:0000256" key="8">
    <source>
        <dbReference type="ARBA" id="ARBA00022741"/>
    </source>
</evidence>
<keyword evidence="8 15" id="KW-0547">Nucleotide-binding</keyword>
<dbReference type="OrthoDB" id="9778896at2"/>
<dbReference type="SUPFAM" id="SSF89028">
    <property type="entry name" value="Cobalamin adenosyltransferase-like"/>
    <property type="match status" value="1"/>
</dbReference>
<keyword evidence="9 15" id="KW-0067">ATP-binding</keyword>
<dbReference type="RefSeq" id="WP_091579535.1">
    <property type="nucleotide sequence ID" value="NZ_FNDU01000001.1"/>
</dbReference>
<comment type="pathway">
    <text evidence="1 15">Cofactor biosynthesis; adenosylcobalamin biosynthesis; adenosylcobalamin from cob(II)yrinate a,c-diamide: step 2/7.</text>
</comment>
<dbReference type="PANTHER" id="PTHR12213:SF0">
    <property type="entry name" value="CORRINOID ADENOSYLTRANSFERASE MMAB"/>
    <property type="match status" value="1"/>
</dbReference>
<dbReference type="STRING" id="930129.SAMN05216352_101150"/>
<evidence type="ECO:0000256" key="1">
    <source>
        <dbReference type="ARBA" id="ARBA00005121"/>
    </source>
</evidence>
<name>A0A1G8C0E5_9BACI</name>
<accession>A0A1G8C0E5</accession>
<comment type="subunit">
    <text evidence="3">Homotrimer.</text>
</comment>
<feature type="domain" description="Cobalamin adenosyltransferase-like" evidence="16">
    <location>
        <begin position="3"/>
        <end position="166"/>
    </location>
</feature>
<dbReference type="AlphaFoldDB" id="A0A1G8C0E5"/>
<dbReference type="GO" id="GO:0005524">
    <property type="term" value="F:ATP binding"/>
    <property type="evidence" value="ECO:0007669"/>
    <property type="project" value="UniProtKB-UniRule"/>
</dbReference>
<evidence type="ECO:0000256" key="7">
    <source>
        <dbReference type="ARBA" id="ARBA00022679"/>
    </source>
</evidence>
<dbReference type="PANTHER" id="PTHR12213">
    <property type="entry name" value="CORRINOID ADENOSYLTRANSFERASE"/>
    <property type="match status" value="1"/>
</dbReference>
<keyword evidence="18" id="KW-1185">Reference proteome</keyword>